<dbReference type="KEGG" id="ccp:CHC_T00008274001"/>
<dbReference type="Proteomes" id="UP000012073">
    <property type="component" value="Unassembled WGS sequence"/>
</dbReference>
<dbReference type="InterPro" id="IPR004045">
    <property type="entry name" value="Glutathione_S-Trfase_N"/>
</dbReference>
<name>R7QRX2_CHOCR</name>
<dbReference type="AlphaFoldDB" id="R7QRX2"/>
<evidence type="ECO:0000259" key="1">
    <source>
        <dbReference type="PROSITE" id="PS50404"/>
    </source>
</evidence>
<proteinExistence type="predicted"/>
<dbReference type="SUPFAM" id="SSF52833">
    <property type="entry name" value="Thioredoxin-like"/>
    <property type="match status" value="1"/>
</dbReference>
<organism evidence="3 4">
    <name type="scientific">Chondrus crispus</name>
    <name type="common">Carrageen Irish moss</name>
    <name type="synonym">Polymorpha crispa</name>
    <dbReference type="NCBI Taxonomy" id="2769"/>
    <lineage>
        <taxon>Eukaryota</taxon>
        <taxon>Rhodophyta</taxon>
        <taxon>Florideophyceae</taxon>
        <taxon>Rhodymeniophycidae</taxon>
        <taxon>Gigartinales</taxon>
        <taxon>Gigartinaceae</taxon>
        <taxon>Chondrus</taxon>
    </lineage>
</organism>
<feature type="domain" description="GST N-terminal" evidence="1">
    <location>
        <begin position="2"/>
        <end position="79"/>
    </location>
</feature>
<dbReference type="STRING" id="2769.R7QRX2"/>
<dbReference type="PANTHER" id="PTHR11571">
    <property type="entry name" value="GLUTATHIONE S-TRANSFERASE"/>
    <property type="match status" value="1"/>
</dbReference>
<dbReference type="Pfam" id="PF02798">
    <property type="entry name" value="GST_N"/>
    <property type="match status" value="1"/>
</dbReference>
<dbReference type="InterPro" id="IPR010987">
    <property type="entry name" value="Glutathione-S-Trfase_C-like"/>
</dbReference>
<dbReference type="InterPro" id="IPR050213">
    <property type="entry name" value="GST_superfamily"/>
</dbReference>
<dbReference type="GeneID" id="17318893"/>
<dbReference type="PANTHER" id="PTHR11571:SF252">
    <property type="entry name" value="GLUTATHIONE S-TRANSFERASE"/>
    <property type="match status" value="1"/>
</dbReference>
<dbReference type="PROSITE" id="PS50405">
    <property type="entry name" value="GST_CTER"/>
    <property type="match status" value="1"/>
</dbReference>
<dbReference type="InterPro" id="IPR040079">
    <property type="entry name" value="Glutathione_S-Trfase"/>
</dbReference>
<dbReference type="FunFam" id="3.40.30.10:FF:000608">
    <property type="entry name" value="Glutathione S-Transferase"/>
    <property type="match status" value="1"/>
</dbReference>
<dbReference type="Gene3D" id="3.40.30.10">
    <property type="entry name" value="Glutaredoxin"/>
    <property type="match status" value="1"/>
</dbReference>
<keyword evidence="3" id="KW-0808">Transferase</keyword>
<dbReference type="OrthoDB" id="414243at2759"/>
<keyword evidence="4" id="KW-1185">Reference proteome</keyword>
<dbReference type="SFLD" id="SFLDS00019">
    <property type="entry name" value="Glutathione_Transferase_(cytos"/>
    <property type="match status" value="1"/>
</dbReference>
<dbReference type="InterPro" id="IPR004046">
    <property type="entry name" value="GST_C"/>
</dbReference>
<dbReference type="Gramene" id="CDF40884">
    <property type="protein sequence ID" value="CDF40884"/>
    <property type="gene ID" value="CHC_T00008274001"/>
</dbReference>
<reference evidence="4" key="1">
    <citation type="journal article" date="2013" name="Proc. Natl. Acad. Sci. U.S.A.">
        <title>Genome structure and metabolic features in the red seaweed Chondrus crispus shed light on evolution of the Archaeplastida.</title>
        <authorList>
            <person name="Collen J."/>
            <person name="Porcel B."/>
            <person name="Carre W."/>
            <person name="Ball S.G."/>
            <person name="Chaparro C."/>
            <person name="Tonon T."/>
            <person name="Barbeyron T."/>
            <person name="Michel G."/>
            <person name="Noel B."/>
            <person name="Valentin K."/>
            <person name="Elias M."/>
            <person name="Artiguenave F."/>
            <person name="Arun A."/>
            <person name="Aury J.M."/>
            <person name="Barbosa-Neto J.F."/>
            <person name="Bothwell J.H."/>
            <person name="Bouget F.Y."/>
            <person name="Brillet L."/>
            <person name="Cabello-Hurtado F."/>
            <person name="Capella-Gutierrez S."/>
            <person name="Charrier B."/>
            <person name="Cladiere L."/>
            <person name="Cock J.M."/>
            <person name="Coelho S.M."/>
            <person name="Colleoni C."/>
            <person name="Czjzek M."/>
            <person name="Da Silva C."/>
            <person name="Delage L."/>
            <person name="Denoeud F."/>
            <person name="Deschamps P."/>
            <person name="Dittami S.M."/>
            <person name="Gabaldon T."/>
            <person name="Gachon C.M."/>
            <person name="Groisillier A."/>
            <person name="Herve C."/>
            <person name="Jabbari K."/>
            <person name="Katinka M."/>
            <person name="Kloareg B."/>
            <person name="Kowalczyk N."/>
            <person name="Labadie K."/>
            <person name="Leblanc C."/>
            <person name="Lopez P.J."/>
            <person name="McLachlan D.H."/>
            <person name="Meslet-Cladiere L."/>
            <person name="Moustafa A."/>
            <person name="Nehr Z."/>
            <person name="Nyvall Collen P."/>
            <person name="Panaud O."/>
            <person name="Partensky F."/>
            <person name="Poulain J."/>
            <person name="Rensing S.A."/>
            <person name="Rousvoal S."/>
            <person name="Samson G."/>
            <person name="Symeonidi A."/>
            <person name="Weissenbach J."/>
            <person name="Zambounis A."/>
            <person name="Wincker P."/>
            <person name="Boyen C."/>
        </authorList>
    </citation>
    <scope>NUCLEOTIDE SEQUENCE [LARGE SCALE GENOMIC DNA]</scope>
    <source>
        <strain evidence="4">cv. Stackhouse</strain>
    </source>
</reference>
<dbReference type="OMA" id="LELYLMW"/>
<accession>R7QRX2</accession>
<evidence type="ECO:0000313" key="3">
    <source>
        <dbReference type="EMBL" id="CDF40884.1"/>
    </source>
</evidence>
<dbReference type="PROSITE" id="PS50404">
    <property type="entry name" value="GST_NTER"/>
    <property type="match status" value="1"/>
</dbReference>
<feature type="domain" description="GST C-terminal" evidence="2">
    <location>
        <begin position="81"/>
        <end position="214"/>
    </location>
</feature>
<dbReference type="RefSeq" id="XP_005711178.1">
    <property type="nucleotide sequence ID" value="XM_005711121.1"/>
</dbReference>
<dbReference type="Gene3D" id="1.20.1050.10">
    <property type="match status" value="1"/>
</dbReference>
<dbReference type="InterPro" id="IPR036282">
    <property type="entry name" value="Glutathione-S-Trfase_C_sf"/>
</dbReference>
<evidence type="ECO:0000313" key="4">
    <source>
        <dbReference type="Proteomes" id="UP000012073"/>
    </source>
</evidence>
<dbReference type="GO" id="GO:0006749">
    <property type="term" value="P:glutathione metabolic process"/>
    <property type="evidence" value="ECO:0007669"/>
    <property type="project" value="TreeGrafter"/>
</dbReference>
<sequence length="224" mass="24071">MPELKITYFDFPGRAEASRLALHIGGIPFTDERLLVDEFVTAKPSFPYGSLPVLTVDGQLLAQSAAILRYCGCLADLYPADALEAARADEVVNVVVEFVAGLEEIGGSAEEDDDNGVQMRVLDFVNQALPKFLGGLDRRLQSFGEGPAAVGAGITIADLAIYVCLLNIAAGAFEPVSMKVVQGYTRVVASFEMVRTHPKVVAWNNQIARKAADVRQRAEAGMPN</sequence>
<dbReference type="Pfam" id="PF14497">
    <property type="entry name" value="GST_C_3"/>
    <property type="match status" value="1"/>
</dbReference>
<protein>
    <submittedName>
        <fullName evidence="3">Glutathione S-transferase</fullName>
    </submittedName>
</protein>
<dbReference type="CDD" id="cd03039">
    <property type="entry name" value="GST_N_Sigma_like"/>
    <property type="match status" value="1"/>
</dbReference>
<dbReference type="SUPFAM" id="SSF47616">
    <property type="entry name" value="GST C-terminal domain-like"/>
    <property type="match status" value="1"/>
</dbReference>
<dbReference type="EMBL" id="HG002260">
    <property type="protein sequence ID" value="CDF40884.1"/>
    <property type="molecule type" value="Genomic_DNA"/>
</dbReference>
<evidence type="ECO:0000259" key="2">
    <source>
        <dbReference type="PROSITE" id="PS50405"/>
    </source>
</evidence>
<gene>
    <name evidence="3" type="ORF">CHC_T00008274001</name>
</gene>
<dbReference type="GO" id="GO:0004364">
    <property type="term" value="F:glutathione transferase activity"/>
    <property type="evidence" value="ECO:0007669"/>
    <property type="project" value="TreeGrafter"/>
</dbReference>
<dbReference type="InterPro" id="IPR036249">
    <property type="entry name" value="Thioredoxin-like_sf"/>
</dbReference>